<dbReference type="GO" id="GO:0046336">
    <property type="term" value="P:ethanolamine catabolic process"/>
    <property type="evidence" value="ECO:0007669"/>
    <property type="project" value="TreeGrafter"/>
</dbReference>
<proteinExistence type="predicted"/>
<dbReference type="InterPro" id="IPR044939">
    <property type="entry name" value="EutB_dom_2_sf"/>
</dbReference>
<dbReference type="EC" id="4.3.1.7" evidence="2"/>
<feature type="signal peptide" evidence="1">
    <location>
        <begin position="1"/>
        <end position="24"/>
    </location>
</feature>
<dbReference type="PANTHER" id="PTHR39329">
    <property type="entry name" value="ETHANOLAMINE AMMONIA-LYASE HEAVY CHAIN"/>
    <property type="match status" value="1"/>
</dbReference>
<dbReference type="InterPro" id="IPR010628">
    <property type="entry name" value="EutB"/>
</dbReference>
<sequence>MKRLFLIAAMLVVGILTLSTNSHAIAIKSVKPGEDVFKYIQRVKGSFDQVLYQQVIGASNAFKEGDKTIGVAADTNTSRENARKLLANTKIKDITNHPLHNDDLYKFIAKSVDPAQYAKIKDWTMGRMKAFLLDKSEAEIKSVMYGMNSEVVGCLPKLMSNKELIAVNRKIFNPLPGTKIGAKGYLSARIQPNSPTDDPEEIMMQVLSAFSYGVGDLVLGTNPVDGTKEQTARVEASLKDVVDTFKLNGTIPWCVLAHIDVQREIFNEKPELIDCMFQSLAGTDTANKTFDISVEKMVDHAKSRAGQRYGLYFETGQGSDFTNGGAEGVDMVVLESRKYGMARGLQQVLAQVQPQGAYLHVNDVAGFIGPEVFRTKEQLVRCCLEDILMGKLQGITIGLDICSTLHMSVSLDDLEWCQDQIMPANPAYLMALPTRNDPMLSYLTTSYQDHVRIRSKFGYKVNDTMWDFFKRIQVIDKNGKPTKHFGDPIWVYYQYCKAKGDTRSQQEIMAEGKQKFDAIHNTWLKTGNKVPLASGYGKNIWDLNPQLDKKIRELYADAKKAIWAEFTPEFLKSVPDSVQLGTLSKDRENYIVHPETGEQLNKQSVATLQKLRDSWQGQTPDVQIVVSDGLNAKSIMAPEHTLPYITALRKELQAAGLTADKKNIVISSGRVRAGYMVGDVLFNNADPGKARAVVHIIGERPGTGQDAFSVYIAAPKGKVWAEKKVDHNIVKVQSGISKQATKPADAAKQTVKLIKELMAS</sequence>
<keyword evidence="2" id="KW-0456">Lyase</keyword>
<dbReference type="GO" id="GO:0005829">
    <property type="term" value="C:cytosol"/>
    <property type="evidence" value="ECO:0007669"/>
    <property type="project" value="TreeGrafter"/>
</dbReference>
<dbReference type="Gene3D" id="3.40.50.11240">
    <property type="entry name" value="Ethanolamine ammonia-lyase light chain (EutC)"/>
    <property type="match status" value="1"/>
</dbReference>
<dbReference type="Pfam" id="PF05985">
    <property type="entry name" value="EutC"/>
    <property type="match status" value="1"/>
</dbReference>
<evidence type="ECO:0000313" key="3">
    <source>
        <dbReference type="Proteomes" id="UP000006732"/>
    </source>
</evidence>
<evidence type="ECO:0000313" key="2">
    <source>
        <dbReference type="EMBL" id="ABK98831.1"/>
    </source>
</evidence>
<dbReference type="Gene3D" id="3.20.20.70">
    <property type="entry name" value="Aldolase class I"/>
    <property type="match status" value="1"/>
</dbReference>
<dbReference type="Gene3D" id="1.10.220.70">
    <property type="entry name" value="lyase"/>
    <property type="match status" value="1"/>
</dbReference>
<keyword evidence="3" id="KW-1185">Reference proteome</keyword>
<dbReference type="KEGG" id="ppd:Ppro_1210"/>
<dbReference type="STRING" id="338966.Ppro_1210"/>
<dbReference type="InterPro" id="IPR042251">
    <property type="entry name" value="EutC_C"/>
</dbReference>
<dbReference type="PANTHER" id="PTHR39329:SF1">
    <property type="entry name" value="ETHANOLAMINE AMMONIA-LYASE LARGE SUBUNIT"/>
    <property type="match status" value="1"/>
</dbReference>
<dbReference type="HOGENOM" id="CLU_366335_0_0_7"/>
<feature type="chain" id="PRO_5002631799" evidence="1">
    <location>
        <begin position="25"/>
        <end position="760"/>
    </location>
</feature>
<dbReference type="Pfam" id="PF06751">
    <property type="entry name" value="EutB"/>
    <property type="match status" value="1"/>
</dbReference>
<name>A1ANB1_PELPD</name>
<gene>
    <name evidence="2" type="ordered locus">Ppro_1210</name>
</gene>
<keyword evidence="1" id="KW-0732">Signal</keyword>
<dbReference type="InterPro" id="IPR013785">
    <property type="entry name" value="Aldolase_TIM"/>
</dbReference>
<dbReference type="Proteomes" id="UP000006732">
    <property type="component" value="Chromosome"/>
</dbReference>
<dbReference type="InterPro" id="IPR009246">
    <property type="entry name" value="EutC"/>
</dbReference>
<protein>
    <submittedName>
        <fullName evidence="2">Ethanolamine ammonia-lyase light chain</fullName>
        <ecNumber evidence="2">4.3.1.7</ecNumber>
    </submittedName>
</protein>
<dbReference type="RefSeq" id="WP_011735133.1">
    <property type="nucleotide sequence ID" value="NC_008609.1"/>
</dbReference>
<dbReference type="eggNOG" id="COG4302">
    <property type="taxonomic scope" value="Bacteria"/>
</dbReference>
<reference evidence="2 3" key="1">
    <citation type="submission" date="2006-10" db="EMBL/GenBank/DDBJ databases">
        <title>Complete sequence of chromosome of Pelobacter propionicus DSM 2379.</title>
        <authorList>
            <consortium name="US DOE Joint Genome Institute"/>
            <person name="Copeland A."/>
            <person name="Lucas S."/>
            <person name="Lapidus A."/>
            <person name="Barry K."/>
            <person name="Detter J.C."/>
            <person name="Glavina del Rio T."/>
            <person name="Hammon N."/>
            <person name="Israni S."/>
            <person name="Dalin E."/>
            <person name="Tice H."/>
            <person name="Pitluck S."/>
            <person name="Saunders E."/>
            <person name="Brettin T."/>
            <person name="Bruce D."/>
            <person name="Han C."/>
            <person name="Tapia R."/>
            <person name="Schmutz J."/>
            <person name="Larimer F."/>
            <person name="Land M."/>
            <person name="Hauser L."/>
            <person name="Kyrpides N."/>
            <person name="Kim E."/>
            <person name="Lovley D."/>
            <person name="Richardson P."/>
        </authorList>
    </citation>
    <scope>NUCLEOTIDE SEQUENCE [LARGE SCALE GENOMIC DNA]</scope>
    <source>
        <strain evidence="3">DSM 2379 / NBRC 103807 / OttBd1</strain>
    </source>
</reference>
<dbReference type="AlphaFoldDB" id="A1ANB1"/>
<accession>A1ANB1</accession>
<dbReference type="EMBL" id="CP000482">
    <property type="protein sequence ID" value="ABK98831.1"/>
    <property type="molecule type" value="Genomic_DNA"/>
</dbReference>
<dbReference type="GO" id="GO:0008851">
    <property type="term" value="F:ethanolamine ammonia-lyase activity"/>
    <property type="evidence" value="ECO:0007669"/>
    <property type="project" value="UniProtKB-EC"/>
</dbReference>
<dbReference type="GO" id="GO:0009350">
    <property type="term" value="C:ethanolamine ammonia-lyase complex"/>
    <property type="evidence" value="ECO:0007669"/>
    <property type="project" value="TreeGrafter"/>
</dbReference>
<dbReference type="eggNOG" id="COG4303">
    <property type="taxonomic scope" value="Bacteria"/>
</dbReference>
<dbReference type="NCBIfam" id="NF011649">
    <property type="entry name" value="PRK15067.1"/>
    <property type="match status" value="1"/>
</dbReference>
<dbReference type="GO" id="GO:0006520">
    <property type="term" value="P:amino acid metabolic process"/>
    <property type="evidence" value="ECO:0007669"/>
    <property type="project" value="InterPro"/>
</dbReference>
<organism evidence="2 3">
    <name type="scientific">Pelobacter propionicus (strain DSM 2379 / NBRC 103807 / OttBd1)</name>
    <dbReference type="NCBI Taxonomy" id="338966"/>
    <lineage>
        <taxon>Bacteria</taxon>
        <taxon>Pseudomonadati</taxon>
        <taxon>Thermodesulfobacteriota</taxon>
        <taxon>Desulfuromonadia</taxon>
        <taxon>Desulfuromonadales</taxon>
        <taxon>Desulfuromonadaceae</taxon>
        <taxon>Pelobacter</taxon>
    </lineage>
</organism>
<evidence type="ECO:0000256" key="1">
    <source>
        <dbReference type="SAM" id="SignalP"/>
    </source>
</evidence>